<dbReference type="InterPro" id="IPR039894">
    <property type="entry name" value="Pus10-like"/>
</dbReference>
<dbReference type="PANTHER" id="PTHR21568">
    <property type="entry name" value="TRNA PSEUDOURIDINE SYNTHASE PUS10"/>
    <property type="match status" value="1"/>
</dbReference>
<dbReference type="EC" id="5.4.99.25" evidence="2"/>
<feature type="compositionally biased region" description="Basic and acidic residues" evidence="5">
    <location>
        <begin position="216"/>
        <end position="237"/>
    </location>
</feature>
<feature type="domain" description="Pus10-like C-terminal" evidence="6">
    <location>
        <begin position="1004"/>
        <end position="1086"/>
    </location>
</feature>
<protein>
    <recommendedName>
        <fullName evidence="2">tRNA pseudouridine(55) synthase</fullName>
        <ecNumber evidence="2">5.4.99.25</ecNumber>
    </recommendedName>
</protein>
<accession>A0A086JZX6</accession>
<feature type="region of interest" description="Disordered" evidence="5">
    <location>
        <begin position="631"/>
        <end position="715"/>
    </location>
</feature>
<evidence type="ECO:0000256" key="4">
    <source>
        <dbReference type="ARBA" id="ARBA00023235"/>
    </source>
</evidence>
<evidence type="ECO:0000256" key="1">
    <source>
        <dbReference type="ARBA" id="ARBA00009652"/>
    </source>
</evidence>
<keyword evidence="3" id="KW-0819">tRNA processing</keyword>
<feature type="region of interest" description="Disordered" evidence="5">
    <location>
        <begin position="359"/>
        <end position="383"/>
    </location>
</feature>
<evidence type="ECO:0000256" key="5">
    <source>
        <dbReference type="SAM" id="MobiDB-lite"/>
    </source>
</evidence>
<feature type="region of interest" description="Disordered" evidence="5">
    <location>
        <begin position="515"/>
        <end position="611"/>
    </location>
</feature>
<dbReference type="GO" id="GO:0031119">
    <property type="term" value="P:tRNA pseudouridine synthesis"/>
    <property type="evidence" value="ECO:0007669"/>
    <property type="project" value="TreeGrafter"/>
</dbReference>
<dbReference type="FunFam" id="3.30.70.2510:FF:000001">
    <property type="entry name" value="tRNA pseudouridine synthase Pus10"/>
    <property type="match status" value="1"/>
</dbReference>
<comment type="similarity">
    <text evidence="1">Belongs to the pseudouridine synthase Pus10 family.</text>
</comment>
<dbReference type="Proteomes" id="UP000028837">
    <property type="component" value="Unassembled WGS sequence"/>
</dbReference>
<feature type="compositionally biased region" description="Basic and acidic residues" evidence="5">
    <location>
        <begin position="983"/>
        <end position="1003"/>
    </location>
</feature>
<feature type="region of interest" description="Disordered" evidence="5">
    <location>
        <begin position="121"/>
        <end position="237"/>
    </location>
</feature>
<organism evidence="7 8">
    <name type="scientific">Toxoplasma gondii GAB2-2007-GAL-DOM2</name>
    <dbReference type="NCBI Taxonomy" id="1130820"/>
    <lineage>
        <taxon>Eukaryota</taxon>
        <taxon>Sar</taxon>
        <taxon>Alveolata</taxon>
        <taxon>Apicomplexa</taxon>
        <taxon>Conoidasida</taxon>
        <taxon>Coccidia</taxon>
        <taxon>Eucoccidiorida</taxon>
        <taxon>Eimeriorina</taxon>
        <taxon>Sarcocystidae</taxon>
        <taxon>Toxoplasma</taxon>
    </lineage>
</organism>
<evidence type="ECO:0000313" key="8">
    <source>
        <dbReference type="Proteomes" id="UP000028837"/>
    </source>
</evidence>
<dbReference type="InterPro" id="IPR020103">
    <property type="entry name" value="PsdUridine_synth_cat_dom_sf"/>
</dbReference>
<evidence type="ECO:0000259" key="6">
    <source>
        <dbReference type="Pfam" id="PF21238"/>
    </source>
</evidence>
<sequence>MACASNRSALGGAEEIGESARLEEPSTGASFCRLCGEQQDARETCWLAKQNRLMAFLRGLYFCSAPRLETRELADPQGEDAQEEHRREGDCEELCPPNMKVLGLARRLLSVCPGVFSSSVATVRESESPRSSGLAVSSEPGAPEQLATSSARPVSPQPLTHQRSEACSREKRRGADETPLRNEETKRRRTGASVTSPQQTASGEPRLSPASENEAESTHGRREPSMECTRHRKDRRDETPALSSLLSLVSQLSSSCICSLPQRLAALVVLEVASESGQTKKHFSASSTVCASLAREEESVKQHLLFALAAYALLHPRLRCLLSVSSRSQQSLWGGSEQIDPQAFHIVCTVELRSRRGSFERRQREGREGEKSGCRGENGATRSQQRELTVVDLVTTQRIVVVGRYRKQSRDLSQTLWVVDNRRKLEMSVEEAIGKPLQWLLDASGFRFISAGREDADVRMLGAGRPFAIELLGCRRPIHFLCRFLRKHARLSSSLRGCPENAAVSGEQKGDGCLLCMRSPHSEKADSTPETQTPGGGRSHGPQGHQPAHSQRESDEPLRRAGDSLERSEGDSKRREAVSEGRSTEAFERRVKEGERSEEKKRHEDGLREGEPLASCPVCRWALCRPRGGAADTLRESRTTCGASLQDSRNDVEEEKEHPQPPSLLPLCPFRCRASRAPGEKRRLVGKTTRKREEETHAVSIPSTTDASPGSSAERNPCMRWLEEGLLLSSASSLCLEDQLLNARRLCDAESVERGSALPPCNEEDAPPAVEVYGLRIVTDEPESCIENPTALALPRRHFTTCVATACLAETASNKDSPQYTNVTSSPPSSSSSSFSSTSCSSSLSSSSSSSSSHSSSASASSSPSASPAASSPASSSSTASTSSSSSSCSTHSEPVSSVPVPSGPGEEAPKSSSSPKSEDWRSAGSVEKVVHLALQYGAEEKVKRYECLVFAERPVSPQALREVQETVRSLQGRSAPLAGQQTEERGQDRGQEGEQEREQERDGGLIIYQKTPLRVLHRRSLAVRQRRIYAIDIVPVHPQVFICRLDTQAGTYVKEFVHGDLGRTSPSLSSLLNAPCQLLLLDVCNLVFGAATHNEEDD</sequence>
<feature type="region of interest" description="Disordered" evidence="5">
    <location>
        <begin position="967"/>
        <end position="1003"/>
    </location>
</feature>
<name>A0A086JZX6_TOXGO</name>
<dbReference type="EMBL" id="AHZU02000991">
    <property type="protein sequence ID" value="KFG37694.1"/>
    <property type="molecule type" value="Genomic_DNA"/>
</dbReference>
<dbReference type="SUPFAM" id="SSF55120">
    <property type="entry name" value="Pseudouridine synthase"/>
    <property type="match status" value="1"/>
</dbReference>
<dbReference type="AlphaFoldDB" id="A0A086JZX6"/>
<dbReference type="Pfam" id="PF21238">
    <property type="entry name" value="Pus10_C"/>
    <property type="match status" value="2"/>
</dbReference>
<dbReference type="Gene3D" id="3.30.70.3190">
    <property type="match status" value="1"/>
</dbReference>
<dbReference type="GO" id="GO:0160148">
    <property type="term" value="F:tRNA pseudouridine(55) synthase activity"/>
    <property type="evidence" value="ECO:0007669"/>
    <property type="project" value="UniProtKB-EC"/>
</dbReference>
<gene>
    <name evidence="7" type="ORF">TGDOM2_202740</name>
</gene>
<dbReference type="SMR" id="A0A086JZX6"/>
<feature type="domain" description="Pus10-like C-terminal" evidence="6">
    <location>
        <begin position="401"/>
        <end position="476"/>
    </location>
</feature>
<evidence type="ECO:0000256" key="3">
    <source>
        <dbReference type="ARBA" id="ARBA00022694"/>
    </source>
</evidence>
<feature type="compositionally biased region" description="Polar residues" evidence="5">
    <location>
        <begin position="701"/>
        <end position="714"/>
    </location>
</feature>
<feature type="compositionally biased region" description="Polar residues" evidence="5">
    <location>
        <begin position="814"/>
        <end position="823"/>
    </location>
</feature>
<comment type="caution">
    <text evidence="7">The sequence shown here is derived from an EMBL/GenBank/DDBJ whole genome shotgun (WGS) entry which is preliminary data.</text>
</comment>
<feature type="compositionally biased region" description="Polar residues" evidence="5">
    <location>
        <begin position="192"/>
        <end position="202"/>
    </location>
</feature>
<feature type="compositionally biased region" description="Basic and acidic residues" evidence="5">
    <location>
        <begin position="550"/>
        <end position="611"/>
    </location>
</feature>
<dbReference type="OrthoDB" id="348667at2759"/>
<evidence type="ECO:0000256" key="2">
    <source>
        <dbReference type="ARBA" id="ARBA00012787"/>
    </source>
</evidence>
<dbReference type="InterPro" id="IPR048741">
    <property type="entry name" value="Pus10-like_C"/>
</dbReference>
<feature type="compositionally biased region" description="Polar residues" evidence="5">
    <location>
        <begin position="146"/>
        <end position="161"/>
    </location>
</feature>
<keyword evidence="4" id="KW-0413">Isomerase</keyword>
<dbReference type="GO" id="GO:0003723">
    <property type="term" value="F:RNA binding"/>
    <property type="evidence" value="ECO:0007669"/>
    <property type="project" value="InterPro"/>
</dbReference>
<feature type="compositionally biased region" description="Basic and acidic residues" evidence="5">
    <location>
        <begin position="359"/>
        <end position="374"/>
    </location>
</feature>
<feature type="compositionally biased region" description="Low complexity" evidence="5">
    <location>
        <begin position="824"/>
        <end position="916"/>
    </location>
</feature>
<dbReference type="PANTHER" id="PTHR21568:SF0">
    <property type="entry name" value="TRNA PSEUDOURIDINE SYNTHASE PUS10"/>
    <property type="match status" value="1"/>
</dbReference>
<dbReference type="VEuPathDB" id="ToxoDB:TGDOM2_202740"/>
<reference evidence="7 8" key="1">
    <citation type="submission" date="2014-02" db="EMBL/GenBank/DDBJ databases">
        <authorList>
            <person name="Sibley D."/>
            <person name="Venepally P."/>
            <person name="Karamycheva S."/>
            <person name="Hadjithomas M."/>
            <person name="Khan A."/>
            <person name="Brunk B."/>
            <person name="Roos D."/>
            <person name="Caler E."/>
            <person name="Lorenzi H."/>
        </authorList>
    </citation>
    <scope>NUCLEOTIDE SEQUENCE [LARGE SCALE GENOMIC DNA]</scope>
    <source>
        <strain evidence="7 8">GAB2-2007-GAL-DOM2</strain>
    </source>
</reference>
<feature type="compositionally biased region" description="Basic and acidic residues" evidence="5">
    <location>
        <begin position="648"/>
        <end position="659"/>
    </location>
</feature>
<feature type="region of interest" description="Disordered" evidence="5">
    <location>
        <begin position="814"/>
        <end position="924"/>
    </location>
</feature>
<proteinExistence type="inferred from homology"/>
<evidence type="ECO:0000313" key="7">
    <source>
        <dbReference type="EMBL" id="KFG37694.1"/>
    </source>
</evidence>
<dbReference type="Gene3D" id="3.30.70.2510">
    <property type="match status" value="1"/>
</dbReference>
<feature type="compositionally biased region" description="Basic and acidic residues" evidence="5">
    <location>
        <begin position="162"/>
        <end position="186"/>
    </location>
</feature>